<dbReference type="PaxDb" id="667014-Thein_1036"/>
<dbReference type="FunCoup" id="F8ADM4">
    <property type="interactions" value="331"/>
</dbReference>
<dbReference type="EMBL" id="CP002683">
    <property type="protein sequence ID" value="AEH44907.1"/>
    <property type="molecule type" value="Genomic_DNA"/>
</dbReference>
<dbReference type="PANTHER" id="PTHR43085:SF57">
    <property type="entry name" value="CARBOHYDRATE KINASE PFKB DOMAIN-CONTAINING PROTEIN"/>
    <property type="match status" value="1"/>
</dbReference>
<organism evidence="5 6">
    <name type="scientific">Thermodesulfatator indicus (strain DSM 15286 / JCM 11887 / CIR29812)</name>
    <dbReference type="NCBI Taxonomy" id="667014"/>
    <lineage>
        <taxon>Bacteria</taxon>
        <taxon>Pseudomonadati</taxon>
        <taxon>Thermodesulfobacteriota</taxon>
        <taxon>Thermodesulfobacteria</taxon>
        <taxon>Thermodesulfobacteriales</taxon>
        <taxon>Thermodesulfatatoraceae</taxon>
        <taxon>Thermodesulfatator</taxon>
    </lineage>
</organism>
<dbReference type="HOGENOM" id="CLU_027634_6_0_0"/>
<gene>
    <name evidence="5" type="ordered locus">Thein_1036</name>
</gene>
<dbReference type="SUPFAM" id="SSF53613">
    <property type="entry name" value="Ribokinase-like"/>
    <property type="match status" value="1"/>
</dbReference>
<evidence type="ECO:0000256" key="2">
    <source>
        <dbReference type="ARBA" id="ARBA00022679"/>
    </source>
</evidence>
<dbReference type="InterPro" id="IPR050306">
    <property type="entry name" value="PfkB_Carbo_kinase"/>
</dbReference>
<sequence length="317" mass="34397">MRVVGSGALNLDFFYEIEDLRLLKSSKGLVPGGEVWGSRKEFEVLREELEQKGRFIAQSGGGSAANTIFALKTWGFETGFIGIVGADEEGEAILAELEGVDLSRVIRRGYSACCLIIIDAQKDRAILVSPHSEEPSLTHFSCQTNSDEWLHLSSLITDEGFSFHCQLKKNHPGPFSIDPGEIYARRGFEALKNFFQKAKLVFITSQELEILKITPEEITAFGPKLFLKQGGKGATIYDGKPKNIPPATPPEIVDNTGAGDVFDAGVIAGILSGLSLEKAGKLGAAMAAISLRDYARKGYPLPEEFSAKLKEIKNATG</sequence>
<comment type="similarity">
    <text evidence="1">Belongs to the carbohydrate kinase PfkB family.</text>
</comment>
<evidence type="ECO:0000313" key="5">
    <source>
        <dbReference type="EMBL" id="AEH44907.1"/>
    </source>
</evidence>
<keyword evidence="2" id="KW-0808">Transferase</keyword>
<dbReference type="PANTHER" id="PTHR43085">
    <property type="entry name" value="HEXOKINASE FAMILY MEMBER"/>
    <property type="match status" value="1"/>
</dbReference>
<dbReference type="Gene3D" id="3.40.1190.20">
    <property type="match status" value="1"/>
</dbReference>
<dbReference type="eggNOG" id="COG0524">
    <property type="taxonomic scope" value="Bacteria"/>
</dbReference>
<evidence type="ECO:0000256" key="3">
    <source>
        <dbReference type="ARBA" id="ARBA00022777"/>
    </source>
</evidence>
<accession>F8ADM4</accession>
<reference evidence="6" key="1">
    <citation type="submission" date="2011-04" db="EMBL/GenBank/DDBJ databases">
        <title>The complete genome of Thermodesulfatator indicus DSM 15286.</title>
        <authorList>
            <person name="Lucas S."/>
            <person name="Copeland A."/>
            <person name="Lapidus A."/>
            <person name="Bruce D."/>
            <person name="Goodwin L."/>
            <person name="Pitluck S."/>
            <person name="Peters L."/>
            <person name="Kyrpides N."/>
            <person name="Mavromatis K."/>
            <person name="Pagani I."/>
            <person name="Ivanova N."/>
            <person name="Saunders L."/>
            <person name="Detter J.C."/>
            <person name="Tapia R."/>
            <person name="Han C."/>
            <person name="Land M."/>
            <person name="Hauser L."/>
            <person name="Markowitz V."/>
            <person name="Cheng J.-F."/>
            <person name="Hugenholtz P."/>
            <person name="Woyke T."/>
            <person name="Wu D."/>
            <person name="Spring S."/>
            <person name="Schroeder M."/>
            <person name="Brambilla E."/>
            <person name="Klenk H.-P."/>
            <person name="Eisen J.A."/>
        </authorList>
    </citation>
    <scope>NUCLEOTIDE SEQUENCE [LARGE SCALE GENOMIC DNA]</scope>
    <source>
        <strain evidence="6">DSM 15286 / JCM 11887 / CIR29812</strain>
    </source>
</reference>
<evidence type="ECO:0000256" key="1">
    <source>
        <dbReference type="ARBA" id="ARBA00010688"/>
    </source>
</evidence>
<dbReference type="InterPro" id="IPR029056">
    <property type="entry name" value="Ribokinase-like"/>
</dbReference>
<protein>
    <submittedName>
        <fullName evidence="5">PfkB domain protein</fullName>
    </submittedName>
</protein>
<proteinExistence type="inferred from homology"/>
<dbReference type="Pfam" id="PF00294">
    <property type="entry name" value="PfkB"/>
    <property type="match status" value="1"/>
</dbReference>
<keyword evidence="6" id="KW-1185">Reference proteome</keyword>
<dbReference type="KEGG" id="tid:Thein_1036"/>
<dbReference type="InterPro" id="IPR011611">
    <property type="entry name" value="PfkB_dom"/>
</dbReference>
<evidence type="ECO:0000259" key="4">
    <source>
        <dbReference type="Pfam" id="PF00294"/>
    </source>
</evidence>
<dbReference type="STRING" id="667014.Thein_1036"/>
<keyword evidence="3" id="KW-0418">Kinase</keyword>
<evidence type="ECO:0000313" key="6">
    <source>
        <dbReference type="Proteomes" id="UP000006793"/>
    </source>
</evidence>
<dbReference type="InParanoid" id="F8ADM4"/>
<dbReference type="Proteomes" id="UP000006793">
    <property type="component" value="Chromosome"/>
</dbReference>
<dbReference type="GO" id="GO:0016301">
    <property type="term" value="F:kinase activity"/>
    <property type="evidence" value="ECO:0007669"/>
    <property type="project" value="UniProtKB-KW"/>
</dbReference>
<reference evidence="5 6" key="2">
    <citation type="journal article" date="2012" name="Stand. Genomic Sci.">
        <title>Complete genome sequence of the thermophilic sulfate-reducing ocean bacterium Thermodesulfatator indicus type strain (CIR29812(T)).</title>
        <authorList>
            <person name="Anderson I."/>
            <person name="Saunders E."/>
            <person name="Lapidus A."/>
            <person name="Nolan M."/>
            <person name="Lucas S."/>
            <person name="Tice H."/>
            <person name="Del Rio T.G."/>
            <person name="Cheng J.F."/>
            <person name="Han C."/>
            <person name="Tapia R."/>
            <person name="Goodwin L.A."/>
            <person name="Pitluck S."/>
            <person name="Liolios K."/>
            <person name="Mavromatis K."/>
            <person name="Pagani I."/>
            <person name="Ivanova N."/>
            <person name="Mikhailova N."/>
            <person name="Pati A."/>
            <person name="Chen A."/>
            <person name="Palaniappan K."/>
            <person name="Land M."/>
            <person name="Hauser L."/>
            <person name="Jeffries C.D."/>
            <person name="Chang Y.J."/>
            <person name="Brambilla E.M."/>
            <person name="Rohde M."/>
            <person name="Spring S."/>
            <person name="Goker M."/>
            <person name="Detter J.C."/>
            <person name="Woyke T."/>
            <person name="Bristow J."/>
            <person name="Eisen J.A."/>
            <person name="Markowitz V."/>
            <person name="Hugenholtz P."/>
            <person name="Kyrpides N.C."/>
            <person name="Klenk H.P."/>
        </authorList>
    </citation>
    <scope>NUCLEOTIDE SEQUENCE [LARGE SCALE GENOMIC DNA]</scope>
    <source>
        <strain evidence="6">DSM 15286 / JCM 11887 / CIR29812</strain>
    </source>
</reference>
<feature type="domain" description="Carbohydrate kinase PfkB" evidence="4">
    <location>
        <begin position="47"/>
        <end position="292"/>
    </location>
</feature>
<dbReference type="AlphaFoldDB" id="F8ADM4"/>
<name>F8ADM4_THEID</name>